<dbReference type="PROSITE" id="PS51257">
    <property type="entry name" value="PROKAR_LIPOPROTEIN"/>
    <property type="match status" value="1"/>
</dbReference>
<evidence type="ECO:0000313" key="2">
    <source>
        <dbReference type="EMBL" id="MDC0745164.1"/>
    </source>
</evidence>
<feature type="chain" id="PRO_5046980410" description="DUF4397 domain-containing protein" evidence="1">
    <location>
        <begin position="24"/>
        <end position="279"/>
    </location>
</feature>
<accession>A0ABT5EUQ3</accession>
<comment type="caution">
    <text evidence="2">The sequence shown here is derived from an EMBL/GenBank/DDBJ whole genome shotgun (WGS) entry which is preliminary data.</text>
</comment>
<keyword evidence="3" id="KW-1185">Reference proteome</keyword>
<dbReference type="EMBL" id="JAQNDO010000001">
    <property type="protein sequence ID" value="MDC0745164.1"/>
    <property type="molecule type" value="Genomic_DNA"/>
</dbReference>
<evidence type="ECO:0000256" key="1">
    <source>
        <dbReference type="SAM" id="SignalP"/>
    </source>
</evidence>
<reference evidence="2 3" key="1">
    <citation type="submission" date="2022-11" db="EMBL/GenBank/DDBJ databases">
        <title>Minimal conservation of predation-associated metabolite biosynthetic gene clusters underscores biosynthetic potential of Myxococcota including descriptions for ten novel species: Archangium lansinium sp. nov., Myxococcus landrumus sp. nov., Nannocystis bai.</title>
        <authorList>
            <person name="Ahearne A."/>
            <person name="Stevens C."/>
            <person name="Dowd S."/>
        </authorList>
    </citation>
    <scope>NUCLEOTIDE SEQUENCE [LARGE SCALE GENOMIC DNA]</scope>
    <source>
        <strain evidence="2 3">RJM3</strain>
    </source>
</reference>
<gene>
    <name evidence="2" type="ORF">POL67_27775</name>
</gene>
<evidence type="ECO:0008006" key="4">
    <source>
        <dbReference type="Google" id="ProtNLM"/>
    </source>
</evidence>
<dbReference type="RefSeq" id="WP_271922396.1">
    <property type="nucleotide sequence ID" value="NZ_JAQNDO010000001.1"/>
</dbReference>
<proteinExistence type="predicted"/>
<keyword evidence="1" id="KW-0732">Signal</keyword>
<protein>
    <recommendedName>
        <fullName evidence="4">DUF4397 domain-containing protein</fullName>
    </recommendedName>
</protein>
<sequence>MTKSSSLSLVLRGSVFTSLVCVAAACGSAETDLDPRPPCTGPGCVNPSGGVIPSGGGGGAGGQGGEGGTLSNDVTGNVGVLNEPGFAQIGPYAGAATIFATSSTGMPLEAPYGDMVTSFSLPSVISGTPWIFVRDETLGATGILSTHSAVRVPSSGSVTLPVVDRNVLTSIAATLPAPIVIDTARAHLIIKVSRNNQPLSGVALTTSLPGAEVVYDTGVGLYSNSTNLTGPAGVILVLDVDAPQTAEQRTLTLTDANQQGFMIQLPIQAGAATVAGFAL</sequence>
<evidence type="ECO:0000313" key="3">
    <source>
        <dbReference type="Proteomes" id="UP001221411"/>
    </source>
</evidence>
<dbReference type="Proteomes" id="UP001221411">
    <property type="component" value="Unassembled WGS sequence"/>
</dbReference>
<feature type="signal peptide" evidence="1">
    <location>
        <begin position="1"/>
        <end position="23"/>
    </location>
</feature>
<name>A0ABT5EUQ3_9BACT</name>
<organism evidence="2 3">
    <name type="scientific">Polyangium mundeleinium</name>
    <dbReference type="NCBI Taxonomy" id="2995306"/>
    <lineage>
        <taxon>Bacteria</taxon>
        <taxon>Pseudomonadati</taxon>
        <taxon>Myxococcota</taxon>
        <taxon>Polyangia</taxon>
        <taxon>Polyangiales</taxon>
        <taxon>Polyangiaceae</taxon>
        <taxon>Polyangium</taxon>
    </lineage>
</organism>